<dbReference type="Gene3D" id="1.10.1660.10">
    <property type="match status" value="1"/>
</dbReference>
<proteinExistence type="predicted"/>
<name>A0A5C8ZKM8_9ACTN</name>
<dbReference type="InterPro" id="IPR004606">
    <property type="entry name" value="Mop_domain"/>
</dbReference>
<dbReference type="InterPro" id="IPR041657">
    <property type="entry name" value="HTH_17"/>
</dbReference>
<evidence type="ECO:0000313" key="4">
    <source>
        <dbReference type="EMBL" id="TXR57739.1"/>
    </source>
</evidence>
<feature type="domain" description="Mop" evidence="3">
    <location>
        <begin position="94"/>
        <end position="159"/>
    </location>
</feature>
<dbReference type="AlphaFoldDB" id="A0A5C8ZKM8"/>
<evidence type="ECO:0000256" key="1">
    <source>
        <dbReference type="ARBA" id="ARBA00022505"/>
    </source>
</evidence>
<dbReference type="PROSITE" id="PS51866">
    <property type="entry name" value="MOP"/>
    <property type="match status" value="1"/>
</dbReference>
<evidence type="ECO:0000313" key="5">
    <source>
        <dbReference type="Proteomes" id="UP000321234"/>
    </source>
</evidence>
<dbReference type="NCBIfam" id="TIGR01764">
    <property type="entry name" value="excise"/>
    <property type="match status" value="1"/>
</dbReference>
<dbReference type="Pfam" id="PF03459">
    <property type="entry name" value="TOBE"/>
    <property type="match status" value="1"/>
</dbReference>
<evidence type="ECO:0000259" key="3">
    <source>
        <dbReference type="PROSITE" id="PS51866"/>
    </source>
</evidence>
<dbReference type="GO" id="GO:0015689">
    <property type="term" value="P:molybdate ion transport"/>
    <property type="evidence" value="ECO:0007669"/>
    <property type="project" value="InterPro"/>
</dbReference>
<dbReference type="Proteomes" id="UP000321234">
    <property type="component" value="Unassembled WGS sequence"/>
</dbReference>
<dbReference type="CDD" id="cd04762">
    <property type="entry name" value="HTH_MerR-trunc"/>
    <property type="match status" value="1"/>
</dbReference>
<dbReference type="InterPro" id="IPR008995">
    <property type="entry name" value="Mo/tungstate-bd_C_term_dom"/>
</dbReference>
<keyword evidence="1 2" id="KW-0500">Molybdenum</keyword>
<reference evidence="4 5" key="1">
    <citation type="submission" date="2019-07" db="EMBL/GenBank/DDBJ databases">
        <title>Quadrisphaera sp. strain DD2A genome sequencing and assembly.</title>
        <authorList>
            <person name="Kim I."/>
        </authorList>
    </citation>
    <scope>NUCLEOTIDE SEQUENCE [LARGE SCALE GENOMIC DNA]</scope>
    <source>
        <strain evidence="4 5">DD2A</strain>
    </source>
</reference>
<dbReference type="SUPFAM" id="SSF50331">
    <property type="entry name" value="MOP-like"/>
    <property type="match status" value="1"/>
</dbReference>
<organism evidence="4 5">
    <name type="scientific">Quadrisphaera setariae</name>
    <dbReference type="NCBI Taxonomy" id="2593304"/>
    <lineage>
        <taxon>Bacteria</taxon>
        <taxon>Bacillati</taxon>
        <taxon>Actinomycetota</taxon>
        <taxon>Actinomycetes</taxon>
        <taxon>Kineosporiales</taxon>
        <taxon>Kineosporiaceae</taxon>
        <taxon>Quadrisphaera</taxon>
    </lineage>
</organism>
<comment type="caution">
    <text evidence="4">The sequence shown here is derived from an EMBL/GenBank/DDBJ whole genome shotgun (WGS) entry which is preliminary data.</text>
</comment>
<keyword evidence="5" id="KW-1185">Reference proteome</keyword>
<evidence type="ECO:0000256" key="2">
    <source>
        <dbReference type="PROSITE-ProRule" id="PRU01213"/>
    </source>
</evidence>
<accession>A0A5C8ZKM8</accession>
<sequence>MRPGPPQIQRGSACAAGGRPSVRICGYIGRVLYSVREAAALLGVSDDTVRRWIESGALTARSGPAGRASVDGAELAAFARDHAGPTPADPSGVARSARNRFVGLVTSVVADGVMAQVEMQCGPHRVTSLMSADAARELHLEPGRTAVAVVKATTVIVETPGGTS</sequence>
<dbReference type="Gene3D" id="2.40.50.100">
    <property type="match status" value="1"/>
</dbReference>
<gene>
    <name evidence="4" type="ORF">FMM08_00230</name>
</gene>
<dbReference type="GO" id="GO:0003677">
    <property type="term" value="F:DNA binding"/>
    <property type="evidence" value="ECO:0007669"/>
    <property type="project" value="InterPro"/>
</dbReference>
<dbReference type="InterPro" id="IPR010093">
    <property type="entry name" value="SinI_DNA-bd"/>
</dbReference>
<protein>
    <submittedName>
        <fullName evidence="4">Helix-turn-helix domain-containing protein</fullName>
    </submittedName>
</protein>
<dbReference type="InterPro" id="IPR005116">
    <property type="entry name" value="Transp-assoc_OB_typ1"/>
</dbReference>
<dbReference type="OrthoDB" id="271159at2"/>
<dbReference type="EMBL" id="VKAC01000001">
    <property type="protein sequence ID" value="TXR57739.1"/>
    <property type="molecule type" value="Genomic_DNA"/>
</dbReference>
<dbReference type="Pfam" id="PF12728">
    <property type="entry name" value="HTH_17"/>
    <property type="match status" value="1"/>
</dbReference>